<dbReference type="PANTHER" id="PTHR43639">
    <property type="entry name" value="OXIDOREDUCTASE, SHORT-CHAIN DEHYDROGENASE/REDUCTASE FAMILY (AFU_ORTHOLOGUE AFUA_5G02870)"/>
    <property type="match status" value="1"/>
</dbReference>
<protein>
    <submittedName>
        <fullName evidence="3">Dehydrogenase</fullName>
    </submittedName>
</protein>
<dbReference type="InterPro" id="IPR002347">
    <property type="entry name" value="SDR_fam"/>
</dbReference>
<dbReference type="Proteomes" id="UP000634004">
    <property type="component" value="Unassembled WGS sequence"/>
</dbReference>
<organism evidence="3 4">
    <name type="scientific">Algimonas arctica</name>
    <dbReference type="NCBI Taxonomy" id="1479486"/>
    <lineage>
        <taxon>Bacteria</taxon>
        <taxon>Pseudomonadati</taxon>
        <taxon>Pseudomonadota</taxon>
        <taxon>Alphaproteobacteria</taxon>
        <taxon>Maricaulales</taxon>
        <taxon>Robiginitomaculaceae</taxon>
        <taxon>Algimonas</taxon>
    </lineage>
</organism>
<evidence type="ECO:0000313" key="3">
    <source>
        <dbReference type="EMBL" id="GHA95602.1"/>
    </source>
</evidence>
<evidence type="ECO:0000256" key="2">
    <source>
        <dbReference type="ARBA" id="ARBA00023002"/>
    </source>
</evidence>
<evidence type="ECO:0000313" key="4">
    <source>
        <dbReference type="Proteomes" id="UP000634004"/>
    </source>
</evidence>
<dbReference type="PROSITE" id="PS00061">
    <property type="entry name" value="ADH_SHORT"/>
    <property type="match status" value="1"/>
</dbReference>
<dbReference type="EMBL" id="BMZH01000006">
    <property type="protein sequence ID" value="GHA95602.1"/>
    <property type="molecule type" value="Genomic_DNA"/>
</dbReference>
<dbReference type="PANTHER" id="PTHR43639:SF1">
    <property type="entry name" value="SHORT-CHAIN DEHYDROGENASE_REDUCTASE FAMILY PROTEIN"/>
    <property type="match status" value="1"/>
</dbReference>
<dbReference type="GO" id="GO:0016491">
    <property type="term" value="F:oxidoreductase activity"/>
    <property type="evidence" value="ECO:0007669"/>
    <property type="project" value="UniProtKB-KW"/>
</dbReference>
<comment type="similarity">
    <text evidence="1">Belongs to the short-chain dehydrogenases/reductases (SDR) family.</text>
</comment>
<evidence type="ECO:0000256" key="1">
    <source>
        <dbReference type="ARBA" id="ARBA00006484"/>
    </source>
</evidence>
<dbReference type="FunFam" id="3.40.50.720:FF:000084">
    <property type="entry name" value="Short-chain dehydrogenase reductase"/>
    <property type="match status" value="1"/>
</dbReference>
<keyword evidence="4" id="KW-1185">Reference proteome</keyword>
<dbReference type="CDD" id="cd05233">
    <property type="entry name" value="SDR_c"/>
    <property type="match status" value="1"/>
</dbReference>
<name>A0A8J3G2D3_9PROT</name>
<keyword evidence="2" id="KW-0560">Oxidoreductase</keyword>
<sequence>MSSDRVMIVTGAARGIGLACAQRLVEDGHRVVLTDMDTDAGFRAAKDLAADNDRAVFIESDVSDPLKVHNLVAETLSSFGRIDGLVNNAGIAIKGGSLDMSIEDFDRNIAVNLRGPFLVSRAVAQHMVKEIEDRDDRSRLNTRPYAIVNMSSINDTVAIPDYLAYTVSKGGLRQMTRAMAIELAPYGIRVNAVGPGSIKTEMLAKVNADPAAMNKILSRTPMGRAGLPDEIGAVTAWLLSEESSYITGQCIYADGGRLALNYTMPLAEA</sequence>
<dbReference type="Gene3D" id="3.40.50.720">
    <property type="entry name" value="NAD(P)-binding Rossmann-like Domain"/>
    <property type="match status" value="1"/>
</dbReference>
<dbReference type="InterPro" id="IPR036291">
    <property type="entry name" value="NAD(P)-bd_dom_sf"/>
</dbReference>
<reference evidence="3" key="1">
    <citation type="journal article" date="2014" name="Int. J. Syst. Evol. Microbiol.">
        <title>Complete genome sequence of Corynebacterium casei LMG S-19264T (=DSM 44701T), isolated from a smear-ripened cheese.</title>
        <authorList>
            <consortium name="US DOE Joint Genome Institute (JGI-PGF)"/>
            <person name="Walter F."/>
            <person name="Albersmeier A."/>
            <person name="Kalinowski J."/>
            <person name="Ruckert C."/>
        </authorList>
    </citation>
    <scope>NUCLEOTIDE SEQUENCE</scope>
    <source>
        <strain evidence="3">KCTC 32513</strain>
    </source>
</reference>
<dbReference type="RefSeq" id="WP_189497684.1">
    <property type="nucleotide sequence ID" value="NZ_BMZH01000006.1"/>
</dbReference>
<comment type="caution">
    <text evidence="3">The sequence shown here is derived from an EMBL/GenBank/DDBJ whole genome shotgun (WGS) entry which is preliminary data.</text>
</comment>
<dbReference type="PRINTS" id="PR00080">
    <property type="entry name" value="SDRFAMILY"/>
</dbReference>
<proteinExistence type="inferred from homology"/>
<gene>
    <name evidence="3" type="ORF">GCM10009069_18290</name>
</gene>
<reference evidence="3" key="2">
    <citation type="submission" date="2020-09" db="EMBL/GenBank/DDBJ databases">
        <authorList>
            <person name="Sun Q."/>
            <person name="Kim S."/>
        </authorList>
    </citation>
    <scope>NUCLEOTIDE SEQUENCE</scope>
    <source>
        <strain evidence="3">KCTC 32513</strain>
    </source>
</reference>
<dbReference type="Pfam" id="PF13561">
    <property type="entry name" value="adh_short_C2"/>
    <property type="match status" value="1"/>
</dbReference>
<dbReference type="PRINTS" id="PR00081">
    <property type="entry name" value="GDHRDH"/>
</dbReference>
<dbReference type="NCBIfam" id="NF005559">
    <property type="entry name" value="PRK07231.1"/>
    <property type="match status" value="1"/>
</dbReference>
<accession>A0A8J3G2D3</accession>
<dbReference type="SUPFAM" id="SSF51735">
    <property type="entry name" value="NAD(P)-binding Rossmann-fold domains"/>
    <property type="match status" value="1"/>
</dbReference>
<dbReference type="InterPro" id="IPR020904">
    <property type="entry name" value="Sc_DH/Rdtase_CS"/>
</dbReference>
<dbReference type="AlphaFoldDB" id="A0A8J3G2D3"/>